<name>A0ABD5TSH1_9EURY</name>
<accession>A0ABD5TSH1</accession>
<protein>
    <submittedName>
        <fullName evidence="3">Uncharacterized protein</fullName>
    </submittedName>
</protein>
<proteinExistence type="predicted"/>
<evidence type="ECO:0000256" key="2">
    <source>
        <dbReference type="SAM" id="Phobius"/>
    </source>
</evidence>
<comment type="caution">
    <text evidence="3">The sequence shown here is derived from an EMBL/GenBank/DDBJ whole genome shotgun (WGS) entry which is preliminary data.</text>
</comment>
<dbReference type="EMBL" id="JBHSXH010000004">
    <property type="protein sequence ID" value="MFC6823541.1"/>
    <property type="molecule type" value="Genomic_DNA"/>
</dbReference>
<dbReference type="AlphaFoldDB" id="A0ABD5TSH1"/>
<evidence type="ECO:0000313" key="4">
    <source>
        <dbReference type="Proteomes" id="UP001596408"/>
    </source>
</evidence>
<feature type="region of interest" description="Disordered" evidence="1">
    <location>
        <begin position="105"/>
        <end position="125"/>
    </location>
</feature>
<evidence type="ECO:0000313" key="3">
    <source>
        <dbReference type="EMBL" id="MFC6823541.1"/>
    </source>
</evidence>
<keyword evidence="4" id="KW-1185">Reference proteome</keyword>
<keyword evidence="2" id="KW-0472">Membrane</keyword>
<feature type="transmembrane region" description="Helical" evidence="2">
    <location>
        <begin position="60"/>
        <end position="83"/>
    </location>
</feature>
<dbReference type="RefSeq" id="WP_379691985.1">
    <property type="nucleotide sequence ID" value="NZ_JBHSXH010000004.1"/>
</dbReference>
<gene>
    <name evidence="3" type="ORF">ACFQEV_00775</name>
</gene>
<feature type="transmembrane region" description="Helical" evidence="2">
    <location>
        <begin position="21"/>
        <end position="48"/>
    </location>
</feature>
<organism evidence="3 4">
    <name type="scientific">Halopelagius fulvigenes</name>
    <dbReference type="NCBI Taxonomy" id="1198324"/>
    <lineage>
        <taxon>Archaea</taxon>
        <taxon>Methanobacteriati</taxon>
        <taxon>Methanobacteriota</taxon>
        <taxon>Stenosarchaea group</taxon>
        <taxon>Halobacteria</taxon>
        <taxon>Halobacteriales</taxon>
        <taxon>Haloferacaceae</taxon>
    </lineage>
</organism>
<keyword evidence="2" id="KW-0812">Transmembrane</keyword>
<evidence type="ECO:0000256" key="1">
    <source>
        <dbReference type="SAM" id="MobiDB-lite"/>
    </source>
</evidence>
<reference evidence="3 4" key="1">
    <citation type="journal article" date="2019" name="Int. J. Syst. Evol. Microbiol.">
        <title>The Global Catalogue of Microorganisms (GCM) 10K type strain sequencing project: providing services to taxonomists for standard genome sequencing and annotation.</title>
        <authorList>
            <consortium name="The Broad Institute Genomics Platform"/>
            <consortium name="The Broad Institute Genome Sequencing Center for Infectious Disease"/>
            <person name="Wu L."/>
            <person name="Ma J."/>
        </authorList>
    </citation>
    <scope>NUCLEOTIDE SEQUENCE [LARGE SCALE GENOMIC DNA]</scope>
    <source>
        <strain evidence="3 4">YIM 94188</strain>
    </source>
</reference>
<dbReference type="Proteomes" id="UP001596408">
    <property type="component" value="Unassembled WGS sequence"/>
</dbReference>
<sequence>MSAIPRVDTDSQPPMAIPLRHFLVGLGFLLAGVLVAAADAAGVASGLVGPARYHLLLAEWFALPGAVRLAGGVAFGVGVSLFVHNLASVVREYGPRGVVGTVLPLPNRLGGDGPTGAGDDSPSSK</sequence>
<keyword evidence="2" id="KW-1133">Transmembrane helix</keyword>